<dbReference type="AlphaFoldDB" id="U6M7E6"/>
<dbReference type="GeneID" id="25336610"/>
<evidence type="ECO:0000313" key="2">
    <source>
        <dbReference type="EMBL" id="CDJ59961.1"/>
    </source>
</evidence>
<dbReference type="GO" id="GO:0010038">
    <property type="term" value="P:response to metal ion"/>
    <property type="evidence" value="ECO:0007669"/>
    <property type="project" value="InterPro"/>
</dbReference>
<evidence type="ECO:0000313" key="3">
    <source>
        <dbReference type="Proteomes" id="UP000030763"/>
    </source>
</evidence>
<name>U6M7E6_EIMMA</name>
<reference evidence="2" key="2">
    <citation type="submission" date="2013-10" db="EMBL/GenBank/DDBJ databases">
        <authorList>
            <person name="Aslett M."/>
        </authorList>
    </citation>
    <scope>NUCLEOTIDE SEQUENCE [LARGE SCALE GENOMIC DNA]</scope>
    <source>
        <strain evidence="2">Weybridge</strain>
    </source>
</reference>
<dbReference type="Proteomes" id="UP000030763">
    <property type="component" value="Unassembled WGS sequence"/>
</dbReference>
<organism evidence="2 3">
    <name type="scientific">Eimeria maxima</name>
    <name type="common">Coccidian parasite</name>
    <dbReference type="NCBI Taxonomy" id="5804"/>
    <lineage>
        <taxon>Eukaryota</taxon>
        <taxon>Sar</taxon>
        <taxon>Alveolata</taxon>
        <taxon>Apicomplexa</taxon>
        <taxon>Conoidasida</taxon>
        <taxon>Coccidia</taxon>
        <taxon>Eucoccidiorida</taxon>
        <taxon>Eimeriorina</taxon>
        <taxon>Eimeriidae</taxon>
        <taxon>Eimeria</taxon>
    </lineage>
</organism>
<keyword evidence="3" id="KW-1185">Reference proteome</keyword>
<dbReference type="EMBL" id="HG721074">
    <property type="protein sequence ID" value="CDJ59961.1"/>
    <property type="molecule type" value="Genomic_DNA"/>
</dbReference>
<proteinExistence type="inferred from homology"/>
<dbReference type="Pfam" id="PF03091">
    <property type="entry name" value="CutA1"/>
    <property type="match status" value="2"/>
</dbReference>
<dbReference type="RefSeq" id="XP_013336606.1">
    <property type="nucleotide sequence ID" value="XM_013481152.1"/>
</dbReference>
<protein>
    <submittedName>
        <fullName evidence="2">CutA1 divalent ion tolerance domain-containing protein, putative</fullName>
    </submittedName>
</protein>
<dbReference type="PANTHER" id="PTHR23419">
    <property type="entry name" value="DIVALENT CATION TOLERANCE CUTA-RELATED"/>
    <property type="match status" value="1"/>
</dbReference>
<dbReference type="OrthoDB" id="2017693at2759"/>
<dbReference type="Gene3D" id="3.30.70.120">
    <property type="match status" value="1"/>
</dbReference>
<reference evidence="2" key="1">
    <citation type="submission" date="2013-10" db="EMBL/GenBank/DDBJ databases">
        <title>Genomic analysis of the causative agents of coccidiosis in chickens.</title>
        <authorList>
            <person name="Reid A.J."/>
            <person name="Blake D."/>
            <person name="Billington K."/>
            <person name="Browne H."/>
            <person name="Dunn M."/>
            <person name="Hung S."/>
            <person name="Kawahara F."/>
            <person name="Miranda-Saavedra D."/>
            <person name="Mourier T."/>
            <person name="Nagra H."/>
            <person name="Otto T.D."/>
            <person name="Rawlings N."/>
            <person name="Sanchez A."/>
            <person name="Sanders M."/>
            <person name="Subramaniam C."/>
            <person name="Tay Y."/>
            <person name="Dear P."/>
            <person name="Doerig C."/>
            <person name="Gruber A."/>
            <person name="Parkinson J."/>
            <person name="Shirley M."/>
            <person name="Wan K.L."/>
            <person name="Berriman M."/>
            <person name="Tomley F."/>
            <person name="Pain A."/>
        </authorList>
    </citation>
    <scope>NUCLEOTIDE SEQUENCE [LARGE SCALE GENOMIC DNA]</scope>
    <source>
        <strain evidence="2">Weybridge</strain>
    </source>
</reference>
<dbReference type="InterPro" id="IPR015867">
    <property type="entry name" value="N-reg_PII/ATP_PRibTrfase_C"/>
</dbReference>
<accession>U6M7E6</accession>
<dbReference type="InterPro" id="IPR004323">
    <property type="entry name" value="Ion_tolerance_CutA"/>
</dbReference>
<sequence>MTKPIAEANDAELVVGLSTASNNEEAQAIAEHLVKERLAACVQIIPAIQSIYEWKGTIEARTVTPHRHCLQHSQVKSSEVLIIMKTQRAHTQAVVQAIKAKHSYDVPEVVFTDVVDGNADYLKWARDATQRSVA</sequence>
<dbReference type="OMA" id="VYTTFPD"/>
<dbReference type="PANTHER" id="PTHR23419:SF8">
    <property type="entry name" value="FI09726P"/>
    <property type="match status" value="1"/>
</dbReference>
<comment type="similarity">
    <text evidence="1">Belongs to the CutA family.</text>
</comment>
<dbReference type="InterPro" id="IPR011322">
    <property type="entry name" value="N-reg_PII-like_a/b"/>
</dbReference>
<dbReference type="GO" id="GO:0005507">
    <property type="term" value="F:copper ion binding"/>
    <property type="evidence" value="ECO:0007669"/>
    <property type="project" value="TreeGrafter"/>
</dbReference>
<evidence type="ECO:0000256" key="1">
    <source>
        <dbReference type="ARBA" id="ARBA00010169"/>
    </source>
</evidence>
<dbReference type="SUPFAM" id="SSF54913">
    <property type="entry name" value="GlnB-like"/>
    <property type="match status" value="1"/>
</dbReference>
<dbReference type="VEuPathDB" id="ToxoDB:EMWEY_00026240"/>
<gene>
    <name evidence="2" type="ORF">EMWEY_00026240</name>
</gene>